<name>A0ABZ2G0F3_9SPHN</name>
<accession>A0ABZ2G0F3</accession>
<feature type="compositionally biased region" description="Polar residues" evidence="1">
    <location>
        <begin position="152"/>
        <end position="172"/>
    </location>
</feature>
<feature type="compositionally biased region" description="Polar residues" evidence="1">
    <location>
        <begin position="430"/>
        <end position="440"/>
    </location>
</feature>
<sequence>MAYDRYDDRDNRGYRNDRQRGDRSGGNNEDRGFFDRAIDSVSNFFSDDDSGSRRESGHGYNRAANTYDPNAFERGGGYNRSSYEPRSYDQDEDRQRRDREDDRFGNSDRGALFGGGQSTSYGRGRDDGDYRNQYGRGGGESGGFGRGDYDRQSQSQYRDTGSSSRYTPSTYGQTGGSAYRDSQQSSWNDRGGSQDRQGGGYQSQGGDRYRPMTGDYGRNSSEEMRGGSGLGSQNYGQQQYGSQDRYQDQGSSSRGGTSGFGSSSSSSSSYGGQSMRSPHDQHYSSWRQRQIEELDRDYDEYCREHQNRFENEFSGFRQTRQTKRQMLTSIREHAEVVDESGQHIGTVDKVRGDKVILTKNDPEAHGVHRSFTCSLLDRVEDGKVYLTGTKDSIRSRLTEEREDDHGRSQGGGMLGGLFGGSGSDRDDRQTQSSTNQPTGQTMSPTSTTGASTTGTTSDGPHMLDKSFSGTYDDDSSTTGRSTKK</sequence>
<feature type="compositionally biased region" description="Gly residues" evidence="1">
    <location>
        <begin position="135"/>
        <end position="146"/>
    </location>
</feature>
<evidence type="ECO:0000313" key="3">
    <source>
        <dbReference type="Proteomes" id="UP001382935"/>
    </source>
</evidence>
<feature type="compositionally biased region" description="Low complexity" evidence="1">
    <location>
        <begin position="250"/>
        <end position="274"/>
    </location>
</feature>
<feature type="compositionally biased region" description="Low complexity" evidence="1">
    <location>
        <begin position="441"/>
        <end position="459"/>
    </location>
</feature>
<gene>
    <name evidence="2" type="ORF">V6R86_07770</name>
</gene>
<feature type="compositionally biased region" description="Low complexity" evidence="1">
    <location>
        <begin position="231"/>
        <end position="243"/>
    </location>
</feature>
<reference evidence="2 3" key="1">
    <citation type="submission" date="2024-02" db="EMBL/GenBank/DDBJ databases">
        <title>Full genome sequence of Sphingomonas kaistensis.</title>
        <authorList>
            <person name="Poletto B.L."/>
            <person name="Silva G."/>
            <person name="Galante D."/>
            <person name="Campos K.R."/>
            <person name="Santos M.B.N."/>
            <person name="Sacchi C.T."/>
        </authorList>
    </citation>
    <scope>NUCLEOTIDE SEQUENCE [LARGE SCALE GENOMIC DNA]</scope>
    <source>
        <strain evidence="2 3">MA4R</strain>
    </source>
</reference>
<feature type="compositionally biased region" description="Gly residues" evidence="1">
    <location>
        <begin position="408"/>
        <end position="422"/>
    </location>
</feature>
<dbReference type="RefSeq" id="WP_338503442.1">
    <property type="nucleotide sequence ID" value="NZ_CP145607.1"/>
</dbReference>
<organism evidence="2 3">
    <name type="scientific">Sphingomonas kaistensis</name>
    <dbReference type="NCBI Taxonomy" id="298708"/>
    <lineage>
        <taxon>Bacteria</taxon>
        <taxon>Pseudomonadati</taxon>
        <taxon>Pseudomonadota</taxon>
        <taxon>Alphaproteobacteria</taxon>
        <taxon>Sphingomonadales</taxon>
        <taxon>Sphingomonadaceae</taxon>
        <taxon>Sphingomonas</taxon>
    </lineage>
</organism>
<dbReference type="EMBL" id="CP145607">
    <property type="protein sequence ID" value="WWM70573.1"/>
    <property type="molecule type" value="Genomic_DNA"/>
</dbReference>
<protein>
    <submittedName>
        <fullName evidence="2">DUF2171 domain-containing protein</fullName>
    </submittedName>
</protein>
<evidence type="ECO:0000313" key="2">
    <source>
        <dbReference type="EMBL" id="WWM70573.1"/>
    </source>
</evidence>
<dbReference type="Proteomes" id="UP001382935">
    <property type="component" value="Chromosome"/>
</dbReference>
<feature type="compositionally biased region" description="Basic and acidic residues" evidence="1">
    <location>
        <begin position="395"/>
        <end position="407"/>
    </location>
</feature>
<feature type="region of interest" description="Disordered" evidence="1">
    <location>
        <begin position="1"/>
        <end position="285"/>
    </location>
</feature>
<dbReference type="InterPro" id="IPR018684">
    <property type="entry name" value="DUF2171"/>
</dbReference>
<proteinExistence type="predicted"/>
<feature type="region of interest" description="Disordered" evidence="1">
    <location>
        <begin position="395"/>
        <end position="484"/>
    </location>
</feature>
<dbReference type="Pfam" id="PF09939">
    <property type="entry name" value="DUF2171"/>
    <property type="match status" value="1"/>
</dbReference>
<evidence type="ECO:0000256" key="1">
    <source>
        <dbReference type="SAM" id="MobiDB-lite"/>
    </source>
</evidence>
<keyword evidence="3" id="KW-1185">Reference proteome</keyword>
<feature type="compositionally biased region" description="Basic and acidic residues" evidence="1">
    <location>
        <begin position="86"/>
        <end position="106"/>
    </location>
</feature>
<feature type="compositionally biased region" description="Basic and acidic residues" evidence="1">
    <location>
        <begin position="1"/>
        <end position="38"/>
    </location>
</feature>